<dbReference type="Proteomes" id="UP000006755">
    <property type="component" value="Unassembled WGS sequence"/>
</dbReference>
<organism evidence="2 3">
    <name type="scientific">Gallaecimonas xiamenensis 3-C-1</name>
    <dbReference type="NCBI Taxonomy" id="745411"/>
    <lineage>
        <taxon>Bacteria</taxon>
        <taxon>Pseudomonadati</taxon>
        <taxon>Pseudomonadota</taxon>
        <taxon>Gammaproteobacteria</taxon>
        <taxon>Enterobacterales</taxon>
        <taxon>Gallaecimonadaceae</taxon>
        <taxon>Gallaecimonas</taxon>
    </lineage>
</organism>
<keyword evidence="3" id="KW-1185">Reference proteome</keyword>
<gene>
    <name evidence="2" type="ORF">B3C1_18662</name>
</gene>
<evidence type="ECO:0008006" key="4">
    <source>
        <dbReference type="Google" id="ProtNLM"/>
    </source>
</evidence>
<dbReference type="eggNOG" id="ENOG5031MBQ">
    <property type="taxonomic scope" value="Bacteria"/>
</dbReference>
<feature type="chain" id="PRO_5003858860" description="Porin" evidence="1">
    <location>
        <begin position="21"/>
        <end position="248"/>
    </location>
</feature>
<dbReference type="SUPFAM" id="SSF56935">
    <property type="entry name" value="Porins"/>
    <property type="match status" value="1"/>
</dbReference>
<sequence>MKKAFVSLAILAAFSAPSFAADSFQHEVTAGYSDHTKQDNADNWGLGYRYYLESQSNAQHAYDLIPFLNHASWVQGAYLNTDFADSYSLGGRFVTQSDWVLEANYSRIDPDYGSSDDVWSVGLGKYLAQGTLLRVSYENSDFADTFGLALDHLIPVDGSEGLLLKAGIENVDYDQGDDVWVYSLGGDYFFTRAWSVGAETSWDDESEDFGWGLNTSYWFNNQANVKITYSDAEDVKGYEWGIQGTLRF</sequence>
<protein>
    <recommendedName>
        <fullName evidence="4">Porin</fullName>
    </recommendedName>
</protein>
<dbReference type="Pfam" id="PF16956">
    <property type="entry name" value="Porin_7"/>
    <property type="match status" value="1"/>
</dbReference>
<name>K2IWX1_9GAMM</name>
<proteinExistence type="predicted"/>
<dbReference type="OrthoDB" id="6225858at2"/>
<dbReference type="STRING" id="745411.B3C1_18662"/>
<dbReference type="AlphaFoldDB" id="K2IWX1"/>
<dbReference type="RefSeq" id="WP_008486764.1">
    <property type="nucleotide sequence ID" value="NZ_AMRI01000042.1"/>
</dbReference>
<evidence type="ECO:0000313" key="2">
    <source>
        <dbReference type="EMBL" id="EKE67393.1"/>
    </source>
</evidence>
<comment type="caution">
    <text evidence="2">The sequence shown here is derived from an EMBL/GenBank/DDBJ whole genome shotgun (WGS) entry which is preliminary data.</text>
</comment>
<evidence type="ECO:0000313" key="3">
    <source>
        <dbReference type="Proteomes" id="UP000006755"/>
    </source>
</evidence>
<evidence type="ECO:0000256" key="1">
    <source>
        <dbReference type="SAM" id="SignalP"/>
    </source>
</evidence>
<feature type="signal peptide" evidence="1">
    <location>
        <begin position="1"/>
        <end position="20"/>
    </location>
</feature>
<keyword evidence="1" id="KW-0732">Signal</keyword>
<accession>K2IWX1</accession>
<dbReference type="EMBL" id="AMRI01000042">
    <property type="protein sequence ID" value="EKE67393.1"/>
    <property type="molecule type" value="Genomic_DNA"/>
</dbReference>
<reference evidence="2 3" key="1">
    <citation type="journal article" date="2012" name="J. Bacteriol.">
        <title>Genome Sequence of Gallaecimonas xiamenensis Type Strain 3-C-1.</title>
        <authorList>
            <person name="Lai Q."/>
            <person name="Wang L."/>
            <person name="Wang W."/>
            <person name="Shao Z."/>
        </authorList>
    </citation>
    <scope>NUCLEOTIDE SEQUENCE [LARGE SCALE GENOMIC DNA]</scope>
    <source>
        <strain evidence="2 3">3-C-1</strain>
    </source>
</reference>
<dbReference type="InterPro" id="IPR031593">
    <property type="entry name" value="Porin_7"/>
</dbReference>